<dbReference type="EMBL" id="VMBG01000002">
    <property type="protein sequence ID" value="TSJ77002.1"/>
    <property type="molecule type" value="Genomic_DNA"/>
</dbReference>
<dbReference type="AlphaFoldDB" id="A0A556QK63"/>
<keyword evidence="1" id="KW-0175">Coiled coil</keyword>
<evidence type="ECO:0000256" key="1">
    <source>
        <dbReference type="SAM" id="Coils"/>
    </source>
</evidence>
<protein>
    <submittedName>
        <fullName evidence="3">Uncharacterized protein</fullName>
    </submittedName>
</protein>
<dbReference type="OrthoDB" id="5500487at2"/>
<keyword evidence="2" id="KW-0812">Transmembrane</keyword>
<feature type="transmembrane region" description="Helical" evidence="2">
    <location>
        <begin position="322"/>
        <end position="343"/>
    </location>
</feature>
<feature type="transmembrane region" description="Helical" evidence="2">
    <location>
        <begin position="295"/>
        <end position="316"/>
    </location>
</feature>
<evidence type="ECO:0000256" key="2">
    <source>
        <dbReference type="SAM" id="Phobius"/>
    </source>
</evidence>
<evidence type="ECO:0000313" key="4">
    <source>
        <dbReference type="Proteomes" id="UP000315648"/>
    </source>
</evidence>
<keyword evidence="2" id="KW-0472">Membrane</keyword>
<feature type="coiled-coil region" evidence="1">
    <location>
        <begin position="140"/>
        <end position="188"/>
    </location>
</feature>
<comment type="caution">
    <text evidence="3">The sequence shown here is derived from an EMBL/GenBank/DDBJ whole genome shotgun (WGS) entry which is preliminary data.</text>
</comment>
<dbReference type="RefSeq" id="WP_144230823.1">
    <property type="nucleotide sequence ID" value="NZ_CBCRVV010000006.1"/>
</dbReference>
<accession>A0A556QK63</accession>
<keyword evidence="2" id="KW-1133">Transmembrane helix</keyword>
<name>A0A556QK63_9BACT</name>
<dbReference type="Proteomes" id="UP000315648">
    <property type="component" value="Unassembled WGS sequence"/>
</dbReference>
<proteinExistence type="predicted"/>
<organism evidence="3 4">
    <name type="scientific">Rariglobus hedericola</name>
    <dbReference type="NCBI Taxonomy" id="2597822"/>
    <lineage>
        <taxon>Bacteria</taxon>
        <taxon>Pseudomonadati</taxon>
        <taxon>Verrucomicrobiota</taxon>
        <taxon>Opitutia</taxon>
        <taxon>Opitutales</taxon>
        <taxon>Opitutaceae</taxon>
        <taxon>Rariglobus</taxon>
    </lineage>
</organism>
<evidence type="ECO:0000313" key="3">
    <source>
        <dbReference type="EMBL" id="TSJ77002.1"/>
    </source>
</evidence>
<gene>
    <name evidence="3" type="ORF">FPL22_12900</name>
</gene>
<keyword evidence="4" id="KW-1185">Reference proteome</keyword>
<sequence>MNPNESQMVRDNLAQIENTNVAGLVGESWPNQDMSVIDVGGMNAAHMVAVLKRIGVCFGNALDEDAQLLPRFFPNNQNFRQPLDVINELQVLLSNIQARAWGEVATRCTWIAQYLMLCGYWSKTTKRAHAVYEKKASELVSSAELKVEEMETSLKVLRAEKDDLLKRIKEANSALGEITSELQAARGEKQQIADLLTSASNDQGKLSSILATQSNYLQVAEKHINQNQASQQQLDLALKDADAFYKTAKTDSEWVSAKRKEIEELTGKAADGSLGGTFRARKDELELSVKTWRSIAFLSAVMAAIYVPVAFIFIPSPHTSDGLILLANIGKIIPVAVYLGFVLKQYSRERSFLEEYAFKTSVAFVVNAYADQLASVRFQKTLEEFGGDQAAWGLYLDKREMDRKKLIKETVDRLFTPPQVHEEKAPSLVAFRPKAAVDILREAKELLSEAKK</sequence>
<reference evidence="3 4" key="1">
    <citation type="submission" date="2019-07" db="EMBL/GenBank/DDBJ databases">
        <title>Description of 53C-WASEF.</title>
        <authorList>
            <person name="Pitt A."/>
            <person name="Hahn M.W."/>
        </authorList>
    </citation>
    <scope>NUCLEOTIDE SEQUENCE [LARGE SCALE GENOMIC DNA]</scope>
    <source>
        <strain evidence="3 4">53C-WASEF</strain>
    </source>
</reference>